<reference evidence="2 3" key="1">
    <citation type="journal article" date="2019" name="Int. J. Syst. Evol. Microbiol.">
        <title>The Global Catalogue of Microorganisms (GCM) 10K type strain sequencing project: providing services to taxonomists for standard genome sequencing and annotation.</title>
        <authorList>
            <consortium name="The Broad Institute Genomics Platform"/>
            <consortium name="The Broad Institute Genome Sequencing Center for Infectious Disease"/>
            <person name="Wu L."/>
            <person name="Ma J."/>
        </authorList>
    </citation>
    <scope>NUCLEOTIDE SEQUENCE [LARGE SCALE GENOMIC DNA]</scope>
    <source>
        <strain evidence="2 3">JCM 3367</strain>
    </source>
</reference>
<dbReference type="SUPFAM" id="SSF52540">
    <property type="entry name" value="P-loop containing nucleoside triphosphate hydrolases"/>
    <property type="match status" value="1"/>
</dbReference>
<dbReference type="RefSeq" id="WP_344172247.1">
    <property type="nucleotide sequence ID" value="NZ_BAAARY010000010.1"/>
</dbReference>
<organism evidence="2 3">
    <name type="scientific">Pilimelia columellifera subsp. columellifera</name>
    <dbReference type="NCBI Taxonomy" id="706583"/>
    <lineage>
        <taxon>Bacteria</taxon>
        <taxon>Bacillati</taxon>
        <taxon>Actinomycetota</taxon>
        <taxon>Actinomycetes</taxon>
        <taxon>Micromonosporales</taxon>
        <taxon>Micromonosporaceae</taxon>
        <taxon>Pilimelia</taxon>
    </lineage>
</organism>
<accession>A0ABN3NK51</accession>
<evidence type="ECO:0000313" key="3">
    <source>
        <dbReference type="Proteomes" id="UP001499978"/>
    </source>
</evidence>
<proteinExistence type="predicted"/>
<dbReference type="Proteomes" id="UP001499978">
    <property type="component" value="Unassembled WGS sequence"/>
</dbReference>
<dbReference type="InterPro" id="IPR027417">
    <property type="entry name" value="P-loop_NTPase"/>
</dbReference>
<dbReference type="Gene3D" id="3.40.50.300">
    <property type="entry name" value="P-loop containing nucleotide triphosphate hydrolases"/>
    <property type="match status" value="1"/>
</dbReference>
<protein>
    <submittedName>
        <fullName evidence="2">Sulfotransferase</fullName>
    </submittedName>
</protein>
<dbReference type="InterPro" id="IPR051135">
    <property type="entry name" value="Gal/GlcNAc/GalNAc_ST"/>
</dbReference>
<evidence type="ECO:0000313" key="2">
    <source>
        <dbReference type="EMBL" id="GAA2524411.1"/>
    </source>
</evidence>
<dbReference type="PANTHER" id="PTHR10704:SF44">
    <property type="entry name" value="LD35051P-RELATED"/>
    <property type="match status" value="1"/>
</dbReference>
<evidence type="ECO:0000256" key="1">
    <source>
        <dbReference type="SAM" id="MobiDB-lite"/>
    </source>
</evidence>
<name>A0ABN3NK51_9ACTN</name>
<sequence>MKVLTVLFLGGLGRSGTTLLERALGELPGVCSLGEVVHLWQRDVRDDERCGCGERFSRCDFWSAVGHEAFGGWAQLDVSRVLELRESVERTRHIPELALRRLAERRRSDVLAYGAYYAAVYRAAATVTGASVIVDSSKHSALAHCLRWMRPGALDLRVVHLVRDPRGVAYSWTKTVSRPESDDADDMTRYSPTRSALLWTAHNTAIGLLGRRGVPVTRLRYEEFLSDPARALRGLAAFAGLELAPDALDFLSEEHVDVGVGHTAAGNPMRFQTGRLPLRLDDAWRTDLPPAQRRLVAALCAPLLRRYGYQVRNTASAPVDALEAAAPTPTDGSRAPAVPTAPEPSR</sequence>
<feature type="region of interest" description="Disordered" evidence="1">
    <location>
        <begin position="322"/>
        <end position="346"/>
    </location>
</feature>
<keyword evidence="3" id="KW-1185">Reference proteome</keyword>
<comment type="caution">
    <text evidence="2">The sequence shown here is derived from an EMBL/GenBank/DDBJ whole genome shotgun (WGS) entry which is preliminary data.</text>
</comment>
<dbReference type="EMBL" id="BAAARY010000010">
    <property type="protein sequence ID" value="GAA2524411.1"/>
    <property type="molecule type" value="Genomic_DNA"/>
</dbReference>
<dbReference type="Pfam" id="PF13469">
    <property type="entry name" value="Sulfotransfer_3"/>
    <property type="match status" value="1"/>
</dbReference>
<dbReference type="PANTHER" id="PTHR10704">
    <property type="entry name" value="CARBOHYDRATE SULFOTRANSFERASE"/>
    <property type="match status" value="1"/>
</dbReference>
<gene>
    <name evidence="2" type="ORF">GCM10010201_23660</name>
</gene>